<dbReference type="InterPro" id="IPR002347">
    <property type="entry name" value="SDR_fam"/>
</dbReference>
<keyword evidence="2" id="KW-0560">Oxidoreductase</keyword>
<evidence type="ECO:0000259" key="3">
    <source>
        <dbReference type="SMART" id="SM00822"/>
    </source>
</evidence>
<comment type="similarity">
    <text evidence="1">Belongs to the short-chain dehydrogenases/reductases (SDR) family.</text>
</comment>
<dbReference type="AlphaFoldDB" id="W9AZY4"/>
<sequence length="282" mass="30041">MSQLAPIKLVGAVVLITGAAQGIGFQAAARFLREGAHVVLVDIDQDQLDKAIVELGGPTAAAVAAVADVRDVEALRSAVDLAVRQFGRLDIVIANAGVTPPTATLRTIEHEAFRRVLDINLVGALNTVRATMDAVIAHGGHFQLIGSCAAFAPGMGGAAYMISKAGVEQLGRALRIELASHDVSVGISYFGIVDTALTRSTLDEDPIGRSIGDLLPWPLNRRIGADYAASTILHAARTRKPTSIVPRTWTIYAWLRGIINIALDRWLMSNADVSTIIRRLEQ</sequence>
<protein>
    <submittedName>
        <fullName evidence="4">Short chain dehydrogenase</fullName>
    </submittedName>
</protein>
<dbReference type="PRINTS" id="PR00081">
    <property type="entry name" value="GDHRDH"/>
</dbReference>
<dbReference type="Proteomes" id="UP000028870">
    <property type="component" value="Unassembled WGS sequence"/>
</dbReference>
<dbReference type="GO" id="GO:0050664">
    <property type="term" value="F:oxidoreductase activity, acting on NAD(P)H, oxygen as acceptor"/>
    <property type="evidence" value="ECO:0007669"/>
    <property type="project" value="TreeGrafter"/>
</dbReference>
<dbReference type="PANTHER" id="PTHR43008">
    <property type="entry name" value="BENZIL REDUCTASE"/>
    <property type="match status" value="1"/>
</dbReference>
<dbReference type="RefSeq" id="WP_036403456.1">
    <property type="nucleotide sequence ID" value="NZ_CCBB010000003.1"/>
</dbReference>
<keyword evidence="5" id="KW-1185">Reference proteome</keyword>
<dbReference type="Pfam" id="PF00106">
    <property type="entry name" value="adh_short"/>
    <property type="match status" value="1"/>
</dbReference>
<dbReference type="SUPFAM" id="SSF51735">
    <property type="entry name" value="NAD(P)-binding Rossmann-fold domains"/>
    <property type="match status" value="1"/>
</dbReference>
<dbReference type="eggNOG" id="COG4221">
    <property type="taxonomic scope" value="Bacteria"/>
</dbReference>
<evidence type="ECO:0000256" key="1">
    <source>
        <dbReference type="ARBA" id="ARBA00006484"/>
    </source>
</evidence>
<comment type="caution">
    <text evidence="4">The sequence shown here is derived from an EMBL/GenBank/DDBJ whole genome shotgun (WGS) entry which is preliminary data.</text>
</comment>
<dbReference type="PANTHER" id="PTHR43008:SF7">
    <property type="entry name" value="SHORT CHAIN DEHYDROGENASE_REDUCTASE (AFU_ORTHOLOGUE AFUA_2G00830)"/>
    <property type="match status" value="1"/>
</dbReference>
<dbReference type="InterPro" id="IPR036291">
    <property type="entry name" value="NAD(P)-bd_dom_sf"/>
</dbReference>
<reference evidence="4" key="1">
    <citation type="submission" date="2014-03" db="EMBL/GenBank/DDBJ databases">
        <title>Draft Genome Sequence of Mycobacterium cosmeticum DSM 44829.</title>
        <authorList>
            <person name="Croce O."/>
            <person name="Robert C."/>
            <person name="Raoult D."/>
            <person name="Drancourt M."/>
        </authorList>
    </citation>
    <scope>NUCLEOTIDE SEQUENCE [LARGE SCALE GENOMIC DNA]</scope>
    <source>
        <strain evidence="4">DSM 44829</strain>
    </source>
</reference>
<evidence type="ECO:0000256" key="2">
    <source>
        <dbReference type="ARBA" id="ARBA00023002"/>
    </source>
</evidence>
<gene>
    <name evidence="4" type="ORF">BN977_05914</name>
</gene>
<proteinExistence type="inferred from homology"/>
<feature type="domain" description="Ketoreductase" evidence="3">
    <location>
        <begin position="12"/>
        <end position="196"/>
    </location>
</feature>
<evidence type="ECO:0000313" key="5">
    <source>
        <dbReference type="Proteomes" id="UP000028870"/>
    </source>
</evidence>
<dbReference type="CDD" id="cd05233">
    <property type="entry name" value="SDR_c"/>
    <property type="match status" value="1"/>
</dbReference>
<accession>W9AZY4</accession>
<name>W9AZY4_MYCCO</name>
<evidence type="ECO:0000313" key="4">
    <source>
        <dbReference type="EMBL" id="CDO11073.1"/>
    </source>
</evidence>
<reference evidence="4" key="2">
    <citation type="submission" date="2014-03" db="EMBL/GenBank/DDBJ databases">
        <authorList>
            <person name="Urmite Genomes"/>
        </authorList>
    </citation>
    <scope>NUCLEOTIDE SEQUENCE</scope>
    <source>
        <strain evidence="4">DSM 44829</strain>
    </source>
</reference>
<organism evidence="4 5">
    <name type="scientific">Mycolicibacterium cosmeticum</name>
    <dbReference type="NCBI Taxonomy" id="258533"/>
    <lineage>
        <taxon>Bacteria</taxon>
        <taxon>Bacillati</taxon>
        <taxon>Actinomycetota</taxon>
        <taxon>Actinomycetes</taxon>
        <taxon>Mycobacteriales</taxon>
        <taxon>Mycobacteriaceae</taxon>
        <taxon>Mycolicibacterium</taxon>
    </lineage>
</organism>
<dbReference type="STRING" id="258533.BN977_05914"/>
<dbReference type="EMBL" id="CCBB010000003">
    <property type="protein sequence ID" value="CDO11073.1"/>
    <property type="molecule type" value="Genomic_DNA"/>
</dbReference>
<dbReference type="InterPro" id="IPR057326">
    <property type="entry name" value="KR_dom"/>
</dbReference>
<dbReference type="Gene3D" id="3.40.50.720">
    <property type="entry name" value="NAD(P)-binding Rossmann-like Domain"/>
    <property type="match status" value="1"/>
</dbReference>
<dbReference type="SMART" id="SM00822">
    <property type="entry name" value="PKS_KR"/>
    <property type="match status" value="1"/>
</dbReference>
<dbReference type="NCBIfam" id="NF004526">
    <property type="entry name" value="PRK05872.1"/>
    <property type="match status" value="1"/>
</dbReference>